<feature type="domain" description="GIY-YIG" evidence="1">
    <location>
        <begin position="99"/>
        <end position="206"/>
    </location>
</feature>
<dbReference type="Proteomes" id="UP000694892">
    <property type="component" value="Chromosome 4S"/>
</dbReference>
<evidence type="ECO:0000259" key="1">
    <source>
        <dbReference type="PROSITE" id="PS50164"/>
    </source>
</evidence>
<dbReference type="PROSITE" id="PS50164">
    <property type="entry name" value="GIY_YIG"/>
    <property type="match status" value="1"/>
</dbReference>
<dbReference type="InterPro" id="IPR000305">
    <property type="entry name" value="GIY-YIG_endonuc"/>
</dbReference>
<dbReference type="CDD" id="cd10442">
    <property type="entry name" value="GIY-YIG_PLEs"/>
    <property type="match status" value="1"/>
</dbReference>
<organism evidence="2 3">
    <name type="scientific">Xenopus laevis</name>
    <name type="common">African clawed frog</name>
    <dbReference type="NCBI Taxonomy" id="8355"/>
    <lineage>
        <taxon>Eukaryota</taxon>
        <taxon>Metazoa</taxon>
        <taxon>Chordata</taxon>
        <taxon>Craniata</taxon>
        <taxon>Vertebrata</taxon>
        <taxon>Euteleostomi</taxon>
        <taxon>Amphibia</taxon>
        <taxon>Batrachia</taxon>
        <taxon>Anura</taxon>
        <taxon>Pipoidea</taxon>
        <taxon>Pipidae</taxon>
        <taxon>Xenopodinae</taxon>
        <taxon>Xenopus</taxon>
        <taxon>Xenopus</taxon>
    </lineage>
</organism>
<proteinExistence type="predicted"/>
<gene>
    <name evidence="2" type="ORF">XELAEV_18024744mg</name>
</gene>
<evidence type="ECO:0000313" key="3">
    <source>
        <dbReference type="Proteomes" id="UP000694892"/>
    </source>
</evidence>
<reference evidence="3" key="1">
    <citation type="journal article" date="2016" name="Nature">
        <title>Genome evolution in the allotetraploid frog Xenopus laevis.</title>
        <authorList>
            <person name="Session A.M."/>
            <person name="Uno Y."/>
            <person name="Kwon T."/>
            <person name="Chapman J.A."/>
            <person name="Toyoda A."/>
            <person name="Takahashi S."/>
            <person name="Fukui A."/>
            <person name="Hikosaka A."/>
            <person name="Suzuki A."/>
            <person name="Kondo M."/>
            <person name="van Heeringen S.J."/>
            <person name="Quigley I."/>
            <person name="Heinz S."/>
            <person name="Ogino H."/>
            <person name="Ochi H."/>
            <person name="Hellsten U."/>
            <person name="Lyons J.B."/>
            <person name="Simakov O."/>
            <person name="Putnam N."/>
            <person name="Stites J."/>
            <person name="Kuroki Y."/>
            <person name="Tanaka T."/>
            <person name="Michiue T."/>
            <person name="Watanabe M."/>
            <person name="Bogdanovic O."/>
            <person name="Lister R."/>
            <person name="Georgiou G."/>
            <person name="Paranjpe S.S."/>
            <person name="van Kruijsbergen I."/>
            <person name="Shu S."/>
            <person name="Carlson J."/>
            <person name="Kinoshita T."/>
            <person name="Ohta Y."/>
            <person name="Mawaribuchi S."/>
            <person name="Jenkins J."/>
            <person name="Grimwood J."/>
            <person name="Schmutz J."/>
            <person name="Mitros T."/>
            <person name="Mozaffari S.V."/>
            <person name="Suzuki Y."/>
            <person name="Haramoto Y."/>
            <person name="Yamamoto T.S."/>
            <person name="Takagi C."/>
            <person name="Heald R."/>
            <person name="Miller K."/>
            <person name="Haudenschild C."/>
            <person name="Kitzman J."/>
            <person name="Nakayama T."/>
            <person name="Izutsu Y."/>
            <person name="Robert J."/>
            <person name="Fortriede J."/>
            <person name="Burns K."/>
            <person name="Lotay V."/>
            <person name="Karimi K."/>
            <person name="Yasuoka Y."/>
            <person name="Dichmann D.S."/>
            <person name="Flajnik M.F."/>
            <person name="Houston D.W."/>
            <person name="Shendure J."/>
            <person name="DuPasquier L."/>
            <person name="Vize P.D."/>
            <person name="Zorn A.M."/>
            <person name="Ito M."/>
            <person name="Marcotte E.M."/>
            <person name="Wallingford J.B."/>
            <person name="Ito Y."/>
            <person name="Asashima M."/>
            <person name="Ueno N."/>
            <person name="Matsuda Y."/>
            <person name="Veenstra G.J."/>
            <person name="Fujiyama A."/>
            <person name="Harland R.M."/>
            <person name="Taira M."/>
            <person name="Rokhsar D.S."/>
        </authorList>
    </citation>
    <scope>NUCLEOTIDE SEQUENCE [LARGE SCALE GENOMIC DNA]</scope>
    <source>
        <strain evidence="3">J</strain>
    </source>
</reference>
<sequence>MVERIVKQYWPVLQTDATFGPLFSNFPRFAYKKGKSIRDTLCSSVGSDRLNTPFKGKAKVGTFPCMECNCCSSIIKGPNINHPISGQEIKLNAFATCKTTHVIYVLKCPCGMLYVGKTIRPVNVRIKEHKGNIRNFKADSYSDTSVSRHFHMAKHNVCQLKRKILETVPKPTRGGDHSTILLQREARWIRRLESTQPKGLNEQYNLSCFL</sequence>
<accession>A0A974CZF3</accession>
<protein>
    <recommendedName>
        <fullName evidence="1">GIY-YIG domain-containing protein</fullName>
    </recommendedName>
</protein>
<dbReference type="Gene3D" id="3.40.1440.10">
    <property type="entry name" value="GIY-YIG endonuclease"/>
    <property type="match status" value="1"/>
</dbReference>
<dbReference type="InterPro" id="IPR035901">
    <property type="entry name" value="GIY-YIG_endonuc_sf"/>
</dbReference>
<dbReference type="PANTHER" id="PTHR21301:SF12">
    <property type="match status" value="1"/>
</dbReference>
<dbReference type="EMBL" id="CM004473">
    <property type="protein sequence ID" value="OCT82228.1"/>
    <property type="molecule type" value="Genomic_DNA"/>
</dbReference>
<dbReference type="PANTHER" id="PTHR21301">
    <property type="entry name" value="REVERSE TRANSCRIPTASE"/>
    <property type="match status" value="1"/>
</dbReference>
<dbReference type="AlphaFoldDB" id="A0A974CZF3"/>
<evidence type="ECO:0000313" key="2">
    <source>
        <dbReference type="EMBL" id="OCT82228.1"/>
    </source>
</evidence>
<name>A0A974CZF3_XENLA</name>